<dbReference type="EMBL" id="JBHUFB010000020">
    <property type="protein sequence ID" value="MFD1815164.1"/>
    <property type="molecule type" value="Genomic_DNA"/>
</dbReference>
<dbReference type="InterPro" id="IPR046652">
    <property type="entry name" value="DUF6764"/>
</dbReference>
<proteinExistence type="predicted"/>
<gene>
    <name evidence="1" type="ORF">ACFSJG_23345</name>
</gene>
<keyword evidence="2" id="KW-1185">Reference proteome</keyword>
<dbReference type="Proteomes" id="UP001597286">
    <property type="component" value="Unassembled WGS sequence"/>
</dbReference>
<protein>
    <submittedName>
        <fullName evidence="1">DUF6764 family protein</fullName>
    </submittedName>
</protein>
<accession>A0ABW4PBM0</accession>
<evidence type="ECO:0000313" key="1">
    <source>
        <dbReference type="EMBL" id="MFD1815164.1"/>
    </source>
</evidence>
<comment type="caution">
    <text evidence="1">The sequence shown here is derived from an EMBL/GenBank/DDBJ whole genome shotgun (WGS) entry which is preliminary data.</text>
</comment>
<dbReference type="RefSeq" id="WP_378487929.1">
    <property type="nucleotide sequence ID" value="NZ_JBHUFB010000020.1"/>
</dbReference>
<sequence>MFRSRSVSSSPRRLARTGMSIAAGLAVVGGLAVAGTGVASATRVDCVSPPIANDIRVDGQASCGATATLGGVANSGAIDSGTAVSVANGGTANTFATGFGVALSTSKVAGQANAFAIGGGIAHARTDNGNVTLALAGWGSGATAESGGVNCVGPLSFAVNVNTGAFCLIR</sequence>
<reference evidence="2" key="1">
    <citation type="journal article" date="2019" name="Int. J. Syst. Evol. Microbiol.">
        <title>The Global Catalogue of Microorganisms (GCM) 10K type strain sequencing project: providing services to taxonomists for standard genome sequencing and annotation.</title>
        <authorList>
            <consortium name="The Broad Institute Genomics Platform"/>
            <consortium name="The Broad Institute Genome Sequencing Center for Infectious Disease"/>
            <person name="Wu L."/>
            <person name="Ma J."/>
        </authorList>
    </citation>
    <scope>NUCLEOTIDE SEQUENCE [LARGE SCALE GENOMIC DNA]</scope>
    <source>
        <strain evidence="2">DT72</strain>
    </source>
</reference>
<evidence type="ECO:0000313" key="2">
    <source>
        <dbReference type="Proteomes" id="UP001597286"/>
    </source>
</evidence>
<dbReference type="Pfam" id="PF20550">
    <property type="entry name" value="DUF6764"/>
    <property type="match status" value="1"/>
</dbReference>
<organism evidence="1 2">
    <name type="scientific">Rhodococcus gannanensis</name>
    <dbReference type="NCBI Taxonomy" id="1960308"/>
    <lineage>
        <taxon>Bacteria</taxon>
        <taxon>Bacillati</taxon>
        <taxon>Actinomycetota</taxon>
        <taxon>Actinomycetes</taxon>
        <taxon>Mycobacteriales</taxon>
        <taxon>Nocardiaceae</taxon>
        <taxon>Rhodococcus</taxon>
    </lineage>
</organism>
<name>A0ABW4PBM0_9NOCA</name>